<name>A0AAW1I937_POPJA</name>
<organism evidence="2 3">
    <name type="scientific">Popillia japonica</name>
    <name type="common">Japanese beetle</name>
    <dbReference type="NCBI Taxonomy" id="7064"/>
    <lineage>
        <taxon>Eukaryota</taxon>
        <taxon>Metazoa</taxon>
        <taxon>Ecdysozoa</taxon>
        <taxon>Arthropoda</taxon>
        <taxon>Hexapoda</taxon>
        <taxon>Insecta</taxon>
        <taxon>Pterygota</taxon>
        <taxon>Neoptera</taxon>
        <taxon>Endopterygota</taxon>
        <taxon>Coleoptera</taxon>
        <taxon>Polyphaga</taxon>
        <taxon>Scarabaeiformia</taxon>
        <taxon>Scarabaeidae</taxon>
        <taxon>Rutelinae</taxon>
        <taxon>Popillia</taxon>
    </lineage>
</organism>
<feature type="compositionally biased region" description="Polar residues" evidence="1">
    <location>
        <begin position="57"/>
        <end position="77"/>
    </location>
</feature>
<sequence>MTTGQNVRWNTTRLCTDRSNIEMSVDGKGSKRKRAKLAREAIGGKNDRDSNSREVWDTQQNRINKLNEIESNGNNTKMNEEVVKGERSDSKTKK</sequence>
<evidence type="ECO:0000256" key="1">
    <source>
        <dbReference type="SAM" id="MobiDB-lite"/>
    </source>
</evidence>
<evidence type="ECO:0000313" key="3">
    <source>
        <dbReference type="Proteomes" id="UP001458880"/>
    </source>
</evidence>
<feature type="compositionally biased region" description="Basic and acidic residues" evidence="1">
    <location>
        <begin position="78"/>
        <end position="94"/>
    </location>
</feature>
<accession>A0AAW1I937</accession>
<keyword evidence="3" id="KW-1185">Reference proteome</keyword>
<dbReference type="AlphaFoldDB" id="A0AAW1I937"/>
<dbReference type="Proteomes" id="UP001458880">
    <property type="component" value="Unassembled WGS sequence"/>
</dbReference>
<dbReference type="EMBL" id="JASPKY010000776">
    <property type="protein sequence ID" value="KAK9685454.1"/>
    <property type="molecule type" value="Genomic_DNA"/>
</dbReference>
<protein>
    <submittedName>
        <fullName evidence="2">Uncharacterized protein</fullName>
    </submittedName>
</protein>
<feature type="compositionally biased region" description="Basic and acidic residues" evidence="1">
    <location>
        <begin position="45"/>
        <end position="56"/>
    </location>
</feature>
<feature type="region of interest" description="Disordered" evidence="1">
    <location>
        <begin position="23"/>
        <end position="94"/>
    </location>
</feature>
<gene>
    <name evidence="2" type="ORF">QE152_g38023</name>
</gene>
<evidence type="ECO:0000313" key="2">
    <source>
        <dbReference type="EMBL" id="KAK9685454.1"/>
    </source>
</evidence>
<comment type="caution">
    <text evidence="2">The sequence shown here is derived from an EMBL/GenBank/DDBJ whole genome shotgun (WGS) entry which is preliminary data.</text>
</comment>
<proteinExistence type="predicted"/>
<reference evidence="2 3" key="1">
    <citation type="journal article" date="2024" name="BMC Genomics">
        <title>De novo assembly and annotation of Popillia japonica's genome with initial clues to its potential as an invasive pest.</title>
        <authorList>
            <person name="Cucini C."/>
            <person name="Boschi S."/>
            <person name="Funari R."/>
            <person name="Cardaioli E."/>
            <person name="Iannotti N."/>
            <person name="Marturano G."/>
            <person name="Paoli F."/>
            <person name="Bruttini M."/>
            <person name="Carapelli A."/>
            <person name="Frati F."/>
            <person name="Nardi F."/>
        </authorList>
    </citation>
    <scope>NUCLEOTIDE SEQUENCE [LARGE SCALE GENOMIC DNA]</scope>
    <source>
        <strain evidence="2">DMR45628</strain>
    </source>
</reference>